<keyword evidence="2" id="KW-0238">DNA-binding</keyword>
<dbReference type="EMBL" id="HBUF01609598">
    <property type="protein sequence ID" value="CAG6778436.1"/>
    <property type="molecule type" value="Transcribed_RNA"/>
</dbReference>
<dbReference type="InterPro" id="IPR036397">
    <property type="entry name" value="RNaseH_sf"/>
</dbReference>
<proteinExistence type="inferred from homology"/>
<dbReference type="InterPro" id="IPR006628">
    <property type="entry name" value="PUR-bd_fam"/>
</dbReference>
<feature type="compositionally biased region" description="Basic and acidic residues" evidence="3">
    <location>
        <begin position="665"/>
        <end position="674"/>
    </location>
</feature>
<feature type="domain" description="3'-5' exonuclease" evidence="4">
    <location>
        <begin position="123"/>
        <end position="309"/>
    </location>
</feature>
<dbReference type="GO" id="GO:0008408">
    <property type="term" value="F:3'-5' exonuclease activity"/>
    <property type="evidence" value="ECO:0007669"/>
    <property type="project" value="InterPro"/>
</dbReference>
<feature type="compositionally biased region" description="Basic and acidic residues" evidence="3">
    <location>
        <begin position="644"/>
        <end position="654"/>
    </location>
</feature>
<evidence type="ECO:0000259" key="4">
    <source>
        <dbReference type="Pfam" id="PF01612"/>
    </source>
</evidence>
<dbReference type="PANTHER" id="PTHR12611">
    <property type="entry name" value="PUR-TRANSCRIPTIONAL ACTIVATOR"/>
    <property type="match status" value="1"/>
</dbReference>
<reference evidence="6" key="1">
    <citation type="submission" date="2021-05" db="EMBL/GenBank/DDBJ databases">
        <authorList>
            <person name="Alioto T."/>
            <person name="Alioto T."/>
            <person name="Gomez Garrido J."/>
        </authorList>
    </citation>
    <scope>NUCLEOTIDE SEQUENCE</scope>
</reference>
<dbReference type="Pfam" id="PF01612">
    <property type="entry name" value="DNA_pol_A_exo1"/>
    <property type="match status" value="1"/>
</dbReference>
<feature type="region of interest" description="Disordered" evidence="3">
    <location>
        <begin position="635"/>
        <end position="712"/>
    </location>
</feature>
<accession>A0A8D9F5I6</accession>
<sequence>MRHSFPSTSMSAPREKLTPPHPANLPTFIERQTLNEQDNIMTKSRDFLKNILEHQFVRGDRVCMKNLFLHLSKAPTEVQKKCGRDIRDFKQFLTKFPETFSVKNNYVCLNLFKDESSPSKKLTIIENSASAQKAIEEISKFEEIGFKLHGCMYGLTGKISILAVIVPSGDIFLFDMIKYPTLFTATNLGSIFQSEEVLKVVHNCQNDSAALLGNHGIQLRKIFDLQCAFKTVQFTNPTMLDDSLTPGLLGLNNMLDFFEIRGNKLVDKDHAVKKMLKKNPNLWLERPLNQDFYELAASNVSHLLVLYGNIKSDPALRVNKVLFQNLVYEELFRFVKPLIIKRRQNVRQMSLRAWKRQMTVERRYISYTERSNGKDQIWRNDYSIPSQLTAKLNSNSQRSNRTNDDPYANHITDLDTKFFVSNNKRYYFDIKEQKDVKFVKISEISETDGSRNLISINLNLVPKFRDCLLEIQHFRKPNGRDLSGRGTTVVHGLSIVKDTRRYLVDLKRNYRGYFVTISQMLPTGGKLSSIAFGLRDLSTFIEIFYDIGQEFNITEDQISDGSYLRYRNKRYFFNVNQNQNGTFMRISEVVSPNYQATMTVPEKCWDNFIKKFTETVALQKSTKMEVGDANVSRAKAGSYESGDDNVRTKARSDESGDANARTKVASHEGRDANARTKMASYEGRDANARTKNGSYEDGDASARTKVGSYEGK</sequence>
<feature type="region of interest" description="Disordered" evidence="3">
    <location>
        <begin position="1"/>
        <end position="25"/>
    </location>
</feature>
<dbReference type="Gene3D" id="3.30.2450.30">
    <property type="match status" value="1"/>
</dbReference>
<dbReference type="InterPro" id="IPR002562">
    <property type="entry name" value="3'-5'_exonuclease_dom"/>
</dbReference>
<dbReference type="GO" id="GO:0000981">
    <property type="term" value="F:DNA-binding transcription factor activity, RNA polymerase II-specific"/>
    <property type="evidence" value="ECO:0007669"/>
    <property type="project" value="TreeGrafter"/>
</dbReference>
<dbReference type="Pfam" id="PF04845">
    <property type="entry name" value="PurA"/>
    <property type="match status" value="1"/>
</dbReference>
<dbReference type="Gene3D" id="3.10.450.700">
    <property type="match status" value="1"/>
</dbReference>
<dbReference type="InterPro" id="IPR012337">
    <property type="entry name" value="RNaseH-like_sf"/>
</dbReference>
<name>A0A8D9F5I6_9HEMI</name>
<dbReference type="AlphaFoldDB" id="A0A8D9F5I6"/>
<dbReference type="GO" id="GO:0000977">
    <property type="term" value="F:RNA polymerase II transcription regulatory region sequence-specific DNA binding"/>
    <property type="evidence" value="ECO:0007669"/>
    <property type="project" value="InterPro"/>
</dbReference>
<feature type="compositionally biased region" description="Polar residues" evidence="3">
    <location>
        <begin position="1"/>
        <end position="11"/>
    </location>
</feature>
<dbReference type="Gene3D" id="3.30.420.10">
    <property type="entry name" value="Ribonuclease H-like superfamily/Ribonuclease H"/>
    <property type="match status" value="1"/>
</dbReference>
<evidence type="ECO:0000259" key="5">
    <source>
        <dbReference type="Pfam" id="PF23713"/>
    </source>
</evidence>
<dbReference type="InterPro" id="IPR056589">
    <property type="entry name" value="WH_Egal-1"/>
</dbReference>
<dbReference type="SMART" id="SM00712">
    <property type="entry name" value="PUR"/>
    <property type="match status" value="3"/>
</dbReference>
<dbReference type="PANTHER" id="PTHR12611:SF0">
    <property type="entry name" value="PURINE-RICH BINDING PROTEIN-ALPHA, ISOFORM B"/>
    <property type="match status" value="1"/>
</dbReference>
<feature type="domain" description="Egal-1 winged helix" evidence="5">
    <location>
        <begin position="46"/>
        <end position="110"/>
    </location>
</feature>
<evidence type="ECO:0000313" key="6">
    <source>
        <dbReference type="EMBL" id="CAG6778438.1"/>
    </source>
</evidence>
<dbReference type="SUPFAM" id="SSF53098">
    <property type="entry name" value="Ribonuclease H-like"/>
    <property type="match status" value="1"/>
</dbReference>
<evidence type="ECO:0000256" key="3">
    <source>
        <dbReference type="SAM" id="MobiDB-lite"/>
    </source>
</evidence>
<evidence type="ECO:0000256" key="2">
    <source>
        <dbReference type="ARBA" id="ARBA00023125"/>
    </source>
</evidence>
<dbReference type="GO" id="GO:0005634">
    <property type="term" value="C:nucleus"/>
    <property type="evidence" value="ECO:0007669"/>
    <property type="project" value="TreeGrafter"/>
</dbReference>
<dbReference type="GO" id="GO:0032422">
    <property type="term" value="F:purine-rich negative regulatory element binding"/>
    <property type="evidence" value="ECO:0007669"/>
    <property type="project" value="InterPro"/>
</dbReference>
<protein>
    <submittedName>
        <fullName evidence="6">Transcriptional activator protein Pur-alpha</fullName>
    </submittedName>
</protein>
<dbReference type="EMBL" id="HBUF01609599">
    <property type="protein sequence ID" value="CAG6778438.1"/>
    <property type="molecule type" value="Transcribed_RNA"/>
</dbReference>
<dbReference type="Pfam" id="PF23713">
    <property type="entry name" value="WHD_Egal"/>
    <property type="match status" value="1"/>
</dbReference>
<evidence type="ECO:0000256" key="1">
    <source>
        <dbReference type="ARBA" id="ARBA00009251"/>
    </source>
</evidence>
<comment type="similarity">
    <text evidence="1">Belongs to the PUR DNA-binding protein family.</text>
</comment>
<dbReference type="GO" id="GO:0006139">
    <property type="term" value="P:nucleobase-containing compound metabolic process"/>
    <property type="evidence" value="ECO:0007669"/>
    <property type="project" value="InterPro"/>
</dbReference>
<organism evidence="6">
    <name type="scientific">Cacopsylla melanoneura</name>
    <dbReference type="NCBI Taxonomy" id="428564"/>
    <lineage>
        <taxon>Eukaryota</taxon>
        <taxon>Metazoa</taxon>
        <taxon>Ecdysozoa</taxon>
        <taxon>Arthropoda</taxon>
        <taxon>Hexapoda</taxon>
        <taxon>Insecta</taxon>
        <taxon>Pterygota</taxon>
        <taxon>Neoptera</taxon>
        <taxon>Paraneoptera</taxon>
        <taxon>Hemiptera</taxon>
        <taxon>Sternorrhyncha</taxon>
        <taxon>Psylloidea</taxon>
        <taxon>Psyllidae</taxon>
        <taxon>Psyllinae</taxon>
        <taxon>Cacopsylla</taxon>
    </lineage>
</organism>